<protein>
    <recommendedName>
        <fullName evidence="4">Alanine racemase</fullName>
        <ecNumber evidence="4">5.1.1.1</ecNumber>
    </recommendedName>
</protein>
<gene>
    <name evidence="6" type="primary">alr</name>
    <name evidence="6" type="ORF">MHL29_10335</name>
</gene>
<dbReference type="InterPro" id="IPR000821">
    <property type="entry name" value="Ala_racemase"/>
</dbReference>
<evidence type="ECO:0000313" key="6">
    <source>
        <dbReference type="EMBL" id="MCG7322281.1"/>
    </source>
</evidence>
<keyword evidence="3 4" id="KW-0413">Isomerase</keyword>
<dbReference type="InterPro" id="IPR001608">
    <property type="entry name" value="Ala_racemase_N"/>
</dbReference>
<comment type="caution">
    <text evidence="6">The sequence shown here is derived from an EMBL/GenBank/DDBJ whole genome shotgun (WGS) entry which is preliminary data.</text>
</comment>
<sequence>MTGQSFAGELRIDLAAISDNVRRLDELAGSAGVMAVVKAGGYGHGLVPSALAALRGGATWLGVAQLSEALELRAAGLTCPVLSWLHAPGADFAAAVREDVDLAVSAPWGLEAVAEAARAVGRAARVHVKVDTGLGRNGVLHGPALTSLLDRTRALEAEGSVRVVGMMQHFAYADAPDHPEVRAQVVRFDAAVAEAEAAGCRLEVRHLANSAATLTNPSLAYDLVRPGLAVYGLSPVPSLGDHEHDGLTPAMTWSAPLAQVKDVPAGQGISYGHTYRTERATRVGIVPVGYADGVPRAGSGVGPLWVAGSRHTVAGRVCMDQLVVDLGPGSGAREGDPCVLFGPGTQGEPTAQDWAEAIGTISYELITRVGDRVPRRYVGGEPAWHLA</sequence>
<dbReference type="NCBIfam" id="TIGR00492">
    <property type="entry name" value="alr"/>
    <property type="match status" value="1"/>
</dbReference>
<feature type="domain" description="Alanine racemase C-terminal" evidence="5">
    <location>
        <begin position="250"/>
        <end position="378"/>
    </location>
</feature>
<dbReference type="Gene3D" id="2.40.37.10">
    <property type="entry name" value="Lyase, Ornithine Decarboxylase, Chain A, domain 1"/>
    <property type="match status" value="1"/>
</dbReference>
<evidence type="ECO:0000256" key="3">
    <source>
        <dbReference type="ARBA" id="ARBA00023235"/>
    </source>
</evidence>
<evidence type="ECO:0000256" key="2">
    <source>
        <dbReference type="ARBA" id="ARBA00022898"/>
    </source>
</evidence>
<dbReference type="Pfam" id="PF01168">
    <property type="entry name" value="Ala_racemase_N"/>
    <property type="match status" value="1"/>
</dbReference>
<dbReference type="EC" id="5.1.1.1" evidence="4"/>
<comment type="pathway">
    <text evidence="4">Amino-acid biosynthesis; D-alanine biosynthesis; D-alanine from L-alanine: step 1/1.</text>
</comment>
<keyword evidence="2 4" id="KW-0663">Pyridoxal phosphate</keyword>
<dbReference type="InterPro" id="IPR011079">
    <property type="entry name" value="Ala_racemase_C"/>
</dbReference>
<accession>A0ABS9Q313</accession>
<dbReference type="SMART" id="SM01005">
    <property type="entry name" value="Ala_racemase_C"/>
    <property type="match status" value="1"/>
</dbReference>
<dbReference type="PANTHER" id="PTHR30511:SF0">
    <property type="entry name" value="ALANINE RACEMASE, CATABOLIC-RELATED"/>
    <property type="match status" value="1"/>
</dbReference>
<evidence type="ECO:0000256" key="1">
    <source>
        <dbReference type="ARBA" id="ARBA00001933"/>
    </source>
</evidence>
<evidence type="ECO:0000313" key="7">
    <source>
        <dbReference type="Proteomes" id="UP001521931"/>
    </source>
</evidence>
<feature type="modified residue" description="N6-(pyridoxal phosphate)lysine" evidence="4">
    <location>
        <position position="38"/>
    </location>
</feature>
<reference evidence="6 7" key="1">
    <citation type="submission" date="2022-02" db="EMBL/GenBank/DDBJ databases">
        <title>Uncovering new skin microbiome diversity through culturing and metagenomics.</title>
        <authorList>
            <person name="Conlan S."/>
            <person name="Deming C."/>
            <person name="Nisc Comparative Sequencing Program N."/>
            <person name="Segre J.A."/>
        </authorList>
    </citation>
    <scope>NUCLEOTIDE SEQUENCE [LARGE SCALE GENOMIC DNA]</scope>
    <source>
        <strain evidence="6 7">ACRQZ</strain>
    </source>
</reference>
<dbReference type="RefSeq" id="WP_239264416.1">
    <property type="nucleotide sequence ID" value="NZ_JAKRCV010000030.1"/>
</dbReference>
<dbReference type="PRINTS" id="PR00992">
    <property type="entry name" value="ALARACEMASE"/>
</dbReference>
<dbReference type="HAMAP" id="MF_01201">
    <property type="entry name" value="Ala_racemase"/>
    <property type="match status" value="1"/>
</dbReference>
<comment type="cofactor">
    <cofactor evidence="1 4">
        <name>pyridoxal 5'-phosphate</name>
        <dbReference type="ChEBI" id="CHEBI:597326"/>
    </cofactor>
</comment>
<dbReference type="PANTHER" id="PTHR30511">
    <property type="entry name" value="ALANINE RACEMASE"/>
    <property type="match status" value="1"/>
</dbReference>
<dbReference type="InterPro" id="IPR009006">
    <property type="entry name" value="Ala_racemase/Decarboxylase_C"/>
</dbReference>
<proteinExistence type="inferred from homology"/>
<dbReference type="EMBL" id="JAKRCV010000030">
    <property type="protein sequence ID" value="MCG7322281.1"/>
    <property type="molecule type" value="Genomic_DNA"/>
</dbReference>
<comment type="similarity">
    <text evidence="4">Belongs to the alanine racemase family.</text>
</comment>
<evidence type="ECO:0000259" key="5">
    <source>
        <dbReference type="SMART" id="SM01005"/>
    </source>
</evidence>
<organism evidence="6 7">
    <name type="scientific">Arsenicicoccus bolidensis</name>
    <dbReference type="NCBI Taxonomy" id="229480"/>
    <lineage>
        <taxon>Bacteria</taxon>
        <taxon>Bacillati</taxon>
        <taxon>Actinomycetota</taxon>
        <taxon>Actinomycetes</taxon>
        <taxon>Micrococcales</taxon>
        <taxon>Intrasporangiaceae</taxon>
        <taxon>Arsenicicoccus</taxon>
    </lineage>
</organism>
<evidence type="ECO:0000256" key="4">
    <source>
        <dbReference type="HAMAP-Rule" id="MF_01201"/>
    </source>
</evidence>
<feature type="binding site" evidence="4">
    <location>
        <position position="136"/>
    </location>
    <ligand>
        <name>substrate</name>
    </ligand>
</feature>
<dbReference type="SUPFAM" id="SSF51419">
    <property type="entry name" value="PLP-binding barrel"/>
    <property type="match status" value="1"/>
</dbReference>
<feature type="active site" description="Proton acceptor; specific for D-alanine" evidence="4">
    <location>
        <position position="38"/>
    </location>
</feature>
<dbReference type="Gene3D" id="3.20.20.10">
    <property type="entry name" value="Alanine racemase"/>
    <property type="match status" value="1"/>
</dbReference>
<dbReference type="CDD" id="cd00430">
    <property type="entry name" value="PLPDE_III_AR"/>
    <property type="match status" value="1"/>
</dbReference>
<dbReference type="GO" id="GO:0008784">
    <property type="term" value="F:alanine racemase activity"/>
    <property type="evidence" value="ECO:0007669"/>
    <property type="project" value="UniProtKB-EC"/>
</dbReference>
<feature type="active site" description="Proton acceptor; specific for L-alanine" evidence="4">
    <location>
        <position position="271"/>
    </location>
</feature>
<dbReference type="Proteomes" id="UP001521931">
    <property type="component" value="Unassembled WGS sequence"/>
</dbReference>
<keyword evidence="7" id="KW-1185">Reference proteome</keyword>
<dbReference type="InterPro" id="IPR029066">
    <property type="entry name" value="PLP-binding_barrel"/>
</dbReference>
<feature type="binding site" evidence="4">
    <location>
        <position position="319"/>
    </location>
    <ligand>
        <name>substrate</name>
    </ligand>
</feature>
<dbReference type="SUPFAM" id="SSF50621">
    <property type="entry name" value="Alanine racemase C-terminal domain-like"/>
    <property type="match status" value="1"/>
</dbReference>
<name>A0ABS9Q313_9MICO</name>
<comment type="function">
    <text evidence="4">Catalyzes the interconversion of L-alanine and D-alanine. May also act on other amino acids.</text>
</comment>
<comment type="catalytic activity">
    <reaction evidence="4">
        <text>L-alanine = D-alanine</text>
        <dbReference type="Rhea" id="RHEA:20249"/>
        <dbReference type="ChEBI" id="CHEBI:57416"/>
        <dbReference type="ChEBI" id="CHEBI:57972"/>
        <dbReference type="EC" id="5.1.1.1"/>
    </reaction>
</comment>
<dbReference type="Pfam" id="PF00842">
    <property type="entry name" value="Ala_racemase_C"/>
    <property type="match status" value="1"/>
</dbReference>